<feature type="binding site" evidence="3">
    <location>
        <position position="17"/>
    </location>
    <ligand>
        <name>a divalent metal cation</name>
        <dbReference type="ChEBI" id="CHEBI:60240"/>
    </ligand>
</feature>
<dbReference type="InterPro" id="IPR005511">
    <property type="entry name" value="SMP-30"/>
</dbReference>
<feature type="binding site" evidence="3">
    <location>
        <position position="147"/>
    </location>
    <ligand>
        <name>a divalent metal cation</name>
        <dbReference type="ChEBI" id="CHEBI:60240"/>
    </ligand>
</feature>
<name>A0A508X6L0_9HYPH</name>
<keyword evidence="3" id="KW-0862">Zinc</keyword>
<dbReference type="InterPro" id="IPR011042">
    <property type="entry name" value="6-blade_b-propeller_TolB-like"/>
</dbReference>
<organism evidence="5">
    <name type="scientific">Sinorhizobium medicae</name>
    <dbReference type="NCBI Taxonomy" id="110321"/>
    <lineage>
        <taxon>Bacteria</taxon>
        <taxon>Pseudomonadati</taxon>
        <taxon>Pseudomonadota</taxon>
        <taxon>Alphaproteobacteria</taxon>
        <taxon>Hyphomicrobiales</taxon>
        <taxon>Rhizobiaceae</taxon>
        <taxon>Sinorhizobium/Ensifer group</taxon>
        <taxon>Sinorhizobium</taxon>
    </lineage>
</organism>
<dbReference type="GO" id="GO:0004341">
    <property type="term" value="F:gluconolactonase activity"/>
    <property type="evidence" value="ECO:0007669"/>
    <property type="project" value="TreeGrafter"/>
</dbReference>
<dbReference type="InterPro" id="IPR013658">
    <property type="entry name" value="SGL"/>
</dbReference>
<accession>A0A508X6L0</accession>
<evidence type="ECO:0000256" key="1">
    <source>
        <dbReference type="ARBA" id="ARBA00008853"/>
    </source>
</evidence>
<comment type="cofactor">
    <cofactor evidence="3">
        <name>Zn(2+)</name>
        <dbReference type="ChEBI" id="CHEBI:29105"/>
    </cofactor>
    <text evidence="3">Binds 1 divalent metal cation per subunit.</text>
</comment>
<dbReference type="PANTHER" id="PTHR10907">
    <property type="entry name" value="REGUCALCIN"/>
    <property type="match status" value="1"/>
</dbReference>
<feature type="binding site" evidence="3">
    <location>
        <position position="100"/>
    </location>
    <ligand>
        <name>substrate</name>
    </ligand>
</feature>
<dbReference type="Pfam" id="PF08450">
    <property type="entry name" value="SGL"/>
    <property type="match status" value="1"/>
</dbReference>
<dbReference type="GO" id="GO:0005509">
    <property type="term" value="F:calcium ion binding"/>
    <property type="evidence" value="ECO:0007669"/>
    <property type="project" value="TreeGrafter"/>
</dbReference>
<dbReference type="GO" id="GO:0019853">
    <property type="term" value="P:L-ascorbic acid biosynthetic process"/>
    <property type="evidence" value="ECO:0007669"/>
    <property type="project" value="TreeGrafter"/>
</dbReference>
<evidence type="ECO:0000256" key="3">
    <source>
        <dbReference type="PIRSR" id="PIRSR605511-2"/>
    </source>
</evidence>
<dbReference type="AlphaFoldDB" id="A0A508X6L0"/>
<dbReference type="Proteomes" id="UP000507954">
    <property type="component" value="Unassembled WGS sequence"/>
</dbReference>
<feature type="binding site" evidence="3">
    <location>
        <position position="102"/>
    </location>
    <ligand>
        <name>substrate</name>
    </ligand>
</feature>
<reference evidence="5" key="1">
    <citation type="submission" date="2019-06" db="EMBL/GenBank/DDBJ databases">
        <authorList>
            <person name="Le Quere A."/>
            <person name="Colella S."/>
        </authorList>
    </citation>
    <scope>NUCLEOTIDE SEQUENCE</scope>
    <source>
        <strain evidence="5">EmedicaeMD41</strain>
    </source>
</reference>
<evidence type="ECO:0000313" key="5">
    <source>
        <dbReference type="EMBL" id="VTZ65457.1"/>
    </source>
</evidence>
<dbReference type="PRINTS" id="PR01790">
    <property type="entry name" value="SMP30FAMILY"/>
</dbReference>
<gene>
    <name evidence="5" type="ORF">EMEDMD4_800039</name>
</gene>
<protein>
    <submittedName>
        <fullName evidence="5">Putative senescence marker protein-30 (SMP-30)</fullName>
    </submittedName>
</protein>
<dbReference type="Gene3D" id="2.120.10.30">
    <property type="entry name" value="TolB, C-terminal domain"/>
    <property type="match status" value="1"/>
</dbReference>
<sequence length="303" mass="33437">MGPRFECIVDCRNTLGECPLWSAEDQCLWWIDVADPRLWKFVPSSLEVSSWRLTKPPAALVLRPEGGLLVIFRKGFSVIDRLQPGDVIDQEHPLNLGEDRFNDGRVDAAGRIWIGSMDRKLLRPLGRLYSFSGGTLSPMDEGFALSNGIGWSPDWRTMYFAETQARSIYAYEFDLDRGAISNRRIFASTSGEGGPDGLCVDSDGNVWVAVFGGGRIERYGPAGEPLGPLQFPNAHPTSCTFGGRELDTLFVTSSAMKIDGESVGEQEFPGGLWSVRLPNVNGQLEAVLKDLAQARHHPEEYAV</sequence>
<dbReference type="SUPFAM" id="SSF63829">
    <property type="entry name" value="Calcium-dependent phosphotriesterase"/>
    <property type="match status" value="1"/>
</dbReference>
<dbReference type="PANTHER" id="PTHR10907:SF47">
    <property type="entry name" value="REGUCALCIN"/>
    <property type="match status" value="1"/>
</dbReference>
<feature type="domain" description="SMP-30/Gluconolactonase/LRE-like region" evidence="4">
    <location>
        <begin position="15"/>
        <end position="254"/>
    </location>
</feature>
<proteinExistence type="inferred from homology"/>
<feature type="active site" description="Proton donor/acceptor" evidence="2">
    <location>
        <position position="196"/>
    </location>
</feature>
<evidence type="ECO:0000259" key="4">
    <source>
        <dbReference type="Pfam" id="PF08450"/>
    </source>
</evidence>
<comment type="similarity">
    <text evidence="1">Belongs to the SMP-30/CGR1 family.</text>
</comment>
<feature type="binding site" evidence="3">
    <location>
        <position position="196"/>
    </location>
    <ligand>
        <name>a divalent metal cation</name>
        <dbReference type="ChEBI" id="CHEBI:60240"/>
    </ligand>
</feature>
<keyword evidence="3" id="KW-0479">Metal-binding</keyword>
<dbReference type="RefSeq" id="WP_180162293.1">
    <property type="nucleotide sequence ID" value="NZ_CABFNB010000151.1"/>
</dbReference>
<dbReference type="EMBL" id="CABFNB010000151">
    <property type="protein sequence ID" value="VTZ65457.1"/>
    <property type="molecule type" value="Genomic_DNA"/>
</dbReference>
<evidence type="ECO:0000256" key="2">
    <source>
        <dbReference type="PIRSR" id="PIRSR605511-1"/>
    </source>
</evidence>